<feature type="transmembrane region" description="Helical" evidence="1">
    <location>
        <begin position="278"/>
        <end position="300"/>
    </location>
</feature>
<dbReference type="Pfam" id="PF02009">
    <property type="entry name" value="RIFIN"/>
    <property type="match status" value="1"/>
</dbReference>
<evidence type="ECO:0000256" key="2">
    <source>
        <dbReference type="SAM" id="SignalP"/>
    </source>
</evidence>
<keyword evidence="2" id="KW-0732">Signal</keyword>
<sequence>MKVHCYNILLFSFTLIILLLSPSQVNNQMNHYNRAHMKNIEPTKSYRSLCECELYTSMYDDDPEMKEIMHDFDRQTSQRFEEYNERMITQRKKYKEQRDKDIQEIILKDKIQKSLEEKVGKGCLWCGCGLGGVAASVGIFGAIAVNELKKAAFLAAAQKGIEAGISKAITDLGNIVQLSQFNLINWAAKINGSNFLEPNSLVAIVNEVYYKCIDIGDASDFLFCSATEAWRQQYSTLPLETISREAAKAAWAAREAAETVEKTHIALANSESTYLYNAIGYSVLAILIIVLIMVIIYLVFRYRRKKKMNKKQQYTELLNQ</sequence>
<evidence type="ECO:0000313" key="3">
    <source>
        <dbReference type="EMBL" id="ETW14959.1"/>
    </source>
</evidence>
<keyword evidence="1" id="KW-1133">Transmembrane helix</keyword>
<feature type="chain" id="PRO_5001535534" description="Surface antigen" evidence="2">
    <location>
        <begin position="28"/>
        <end position="320"/>
    </location>
</feature>
<dbReference type="EMBL" id="KI925392">
    <property type="protein sequence ID" value="ETW14959.1"/>
    <property type="molecule type" value="Genomic_DNA"/>
</dbReference>
<dbReference type="OrthoDB" id="379020at2759"/>
<reference evidence="3 4" key="2">
    <citation type="submission" date="2013-02" db="EMBL/GenBank/DDBJ databases">
        <title>The Genome Sequence of Plasmodium falciparum Vietnam Oak-Knoll (FVO).</title>
        <authorList>
            <consortium name="The Broad Institute Genome Sequencing Platform"/>
            <consortium name="The Broad Institute Genome Sequencing Center for Infectious Disease"/>
            <person name="Neafsey D."/>
            <person name="Cheeseman I."/>
            <person name="Volkman S."/>
            <person name="Adams J."/>
            <person name="Walker B."/>
            <person name="Young S.K."/>
            <person name="Zeng Q."/>
            <person name="Gargeya S."/>
            <person name="Fitzgerald M."/>
            <person name="Haas B."/>
            <person name="Abouelleil A."/>
            <person name="Alvarado L."/>
            <person name="Arachchi H.M."/>
            <person name="Berlin A.M."/>
            <person name="Chapman S.B."/>
            <person name="Dewar J."/>
            <person name="Goldberg J."/>
            <person name="Griggs A."/>
            <person name="Gujja S."/>
            <person name="Hansen M."/>
            <person name="Howarth C."/>
            <person name="Imamovic A."/>
            <person name="Larimer J."/>
            <person name="McCowan C."/>
            <person name="Murphy C."/>
            <person name="Neiman D."/>
            <person name="Pearson M."/>
            <person name="Priest M."/>
            <person name="Roberts A."/>
            <person name="Saif S."/>
            <person name="Shea T."/>
            <person name="Sisk P."/>
            <person name="Sykes S."/>
            <person name="Wortman J."/>
            <person name="Nusbaum C."/>
            <person name="Birren B."/>
        </authorList>
    </citation>
    <scope>NUCLEOTIDE SEQUENCE [LARGE SCALE GENOMIC DNA]</scope>
    <source>
        <strain evidence="4">Vietnam Oak-Knoll (FVO)</strain>
    </source>
</reference>
<protein>
    <recommendedName>
        <fullName evidence="5">Surface antigen</fullName>
    </recommendedName>
</protein>
<keyword evidence="1" id="KW-0472">Membrane</keyword>
<reference evidence="3 4" key="1">
    <citation type="submission" date="2013-02" db="EMBL/GenBank/DDBJ databases">
        <title>The Genome Annotation of Plasmodium falciparum Vietnam Oak-Knoll (FVO).</title>
        <authorList>
            <consortium name="The Broad Institute Genome Sequencing Platform"/>
            <consortium name="The Broad Institute Genome Sequencing Center for Infectious Disease"/>
            <person name="Neafsey D."/>
            <person name="Hoffman S."/>
            <person name="Volkman S."/>
            <person name="Rosenthal P."/>
            <person name="Walker B."/>
            <person name="Young S.K."/>
            <person name="Zeng Q."/>
            <person name="Gargeya S."/>
            <person name="Fitzgerald M."/>
            <person name="Haas B."/>
            <person name="Abouelleil A."/>
            <person name="Allen A.W."/>
            <person name="Alvarado L."/>
            <person name="Arachchi H.M."/>
            <person name="Berlin A.M."/>
            <person name="Chapman S.B."/>
            <person name="Gainer-Dewar J."/>
            <person name="Goldberg J."/>
            <person name="Griggs A."/>
            <person name="Gujja S."/>
            <person name="Hansen M."/>
            <person name="Howarth C."/>
            <person name="Imamovic A."/>
            <person name="Ireland A."/>
            <person name="Larimer J."/>
            <person name="McCowan C."/>
            <person name="Murphy C."/>
            <person name="Pearson M."/>
            <person name="Poon T.W."/>
            <person name="Priest M."/>
            <person name="Roberts A."/>
            <person name="Saif S."/>
            <person name="Shea T."/>
            <person name="Sisk P."/>
            <person name="Sykes S."/>
            <person name="Wortman J."/>
            <person name="Nusbaum C."/>
            <person name="Birren B."/>
        </authorList>
    </citation>
    <scope>NUCLEOTIDE SEQUENCE [LARGE SCALE GENOMIC DNA]</scope>
    <source>
        <strain evidence="4">Vietnam Oak-Knoll (FVO)</strain>
    </source>
</reference>
<name>A0A024UXI4_PLAFA</name>
<keyword evidence="1" id="KW-0812">Transmembrane</keyword>
<gene>
    <name evidence="3" type="ORF">PFFVO_06127</name>
</gene>
<dbReference type="Proteomes" id="UP000030690">
    <property type="component" value="Unassembled WGS sequence"/>
</dbReference>
<feature type="signal peptide" evidence="2">
    <location>
        <begin position="1"/>
        <end position="27"/>
    </location>
</feature>
<dbReference type="InterPro" id="IPR006373">
    <property type="entry name" value="VSA_Rifin"/>
</dbReference>
<organism evidence="3 4">
    <name type="scientific">Plasmodium falciparum Vietnam Oak-Knoll</name>
    <name type="common">FVO</name>
    <dbReference type="NCBI Taxonomy" id="1036723"/>
    <lineage>
        <taxon>Eukaryota</taxon>
        <taxon>Sar</taxon>
        <taxon>Alveolata</taxon>
        <taxon>Apicomplexa</taxon>
        <taxon>Aconoidasida</taxon>
        <taxon>Haemosporida</taxon>
        <taxon>Plasmodiidae</taxon>
        <taxon>Plasmodium</taxon>
        <taxon>Plasmodium (Laverania)</taxon>
    </lineage>
</organism>
<evidence type="ECO:0008006" key="5">
    <source>
        <dbReference type="Google" id="ProtNLM"/>
    </source>
</evidence>
<dbReference type="AlphaFoldDB" id="A0A024UXI4"/>
<dbReference type="NCBIfam" id="TIGR01477">
    <property type="entry name" value="RIFIN"/>
    <property type="match status" value="1"/>
</dbReference>
<evidence type="ECO:0000313" key="4">
    <source>
        <dbReference type="Proteomes" id="UP000030690"/>
    </source>
</evidence>
<accession>A0A024UXI4</accession>
<evidence type="ECO:0000256" key="1">
    <source>
        <dbReference type="SAM" id="Phobius"/>
    </source>
</evidence>
<proteinExistence type="predicted"/>